<gene>
    <name evidence="1" type="ORF">CJOHNSTONI_LOCUS5139</name>
</gene>
<sequence length="108" mass="11807">MQKKASSSGDKNRLRQTGGIAVQSGHYVKLTFGSAEVKVVLAVRNGRLAVSTANAWQFASYIVEGPTPTTTTHPSTATVLHYFRSGAEWPEINKLCHFSYVNIVLELL</sequence>
<reference evidence="1" key="1">
    <citation type="submission" date="2021-09" db="EMBL/GenBank/DDBJ databases">
        <authorList>
            <consortium name="Pathogen Informatics"/>
        </authorList>
    </citation>
    <scope>NUCLEOTIDE SEQUENCE</scope>
</reference>
<evidence type="ECO:0000313" key="1">
    <source>
        <dbReference type="EMBL" id="CAG9535059.1"/>
    </source>
</evidence>
<comment type="caution">
    <text evidence="1">The sequence shown here is derived from an EMBL/GenBank/DDBJ whole genome shotgun (WGS) entry which is preliminary data.</text>
</comment>
<protein>
    <submittedName>
        <fullName evidence="1">Uncharacterized protein</fullName>
    </submittedName>
</protein>
<organism evidence="1 2">
    <name type="scientific">Cercopithifilaria johnstoni</name>
    <dbReference type="NCBI Taxonomy" id="2874296"/>
    <lineage>
        <taxon>Eukaryota</taxon>
        <taxon>Metazoa</taxon>
        <taxon>Ecdysozoa</taxon>
        <taxon>Nematoda</taxon>
        <taxon>Chromadorea</taxon>
        <taxon>Rhabditida</taxon>
        <taxon>Spirurina</taxon>
        <taxon>Spiruromorpha</taxon>
        <taxon>Filarioidea</taxon>
        <taxon>Onchocercidae</taxon>
        <taxon>Cercopithifilaria</taxon>
    </lineage>
</organism>
<keyword evidence="2" id="KW-1185">Reference proteome</keyword>
<dbReference type="AlphaFoldDB" id="A0A8J2Q425"/>
<proteinExistence type="predicted"/>
<accession>A0A8J2Q425</accession>
<evidence type="ECO:0000313" key="2">
    <source>
        <dbReference type="Proteomes" id="UP000746747"/>
    </source>
</evidence>
<dbReference type="Proteomes" id="UP000746747">
    <property type="component" value="Unassembled WGS sequence"/>
</dbReference>
<name>A0A8J2Q425_9BILA</name>
<dbReference type="EMBL" id="CAKAEH010001349">
    <property type="protein sequence ID" value="CAG9535059.1"/>
    <property type="molecule type" value="Genomic_DNA"/>
</dbReference>